<evidence type="ECO:0000256" key="1">
    <source>
        <dbReference type="SAM" id="MobiDB-lite"/>
    </source>
</evidence>
<proteinExistence type="predicted"/>
<dbReference type="OrthoDB" id="10396316at2759"/>
<feature type="compositionally biased region" description="Polar residues" evidence="1">
    <location>
        <begin position="35"/>
        <end position="53"/>
    </location>
</feature>
<dbReference type="Proteomes" id="UP000578531">
    <property type="component" value="Unassembled WGS sequence"/>
</dbReference>
<dbReference type="RefSeq" id="XP_037166442.1">
    <property type="nucleotide sequence ID" value="XM_037306504.1"/>
</dbReference>
<keyword evidence="4" id="KW-1185">Reference proteome</keyword>
<keyword evidence="2" id="KW-0732">Signal</keyword>
<dbReference type="GeneID" id="59286246"/>
<protein>
    <submittedName>
        <fullName evidence="3">Uncharacterized protein</fullName>
    </submittedName>
</protein>
<accession>A0A8H6FYB9</accession>
<feature type="chain" id="PRO_5034080609" evidence="2">
    <location>
        <begin position="23"/>
        <end position="202"/>
    </location>
</feature>
<evidence type="ECO:0000256" key="2">
    <source>
        <dbReference type="SAM" id="SignalP"/>
    </source>
</evidence>
<evidence type="ECO:0000313" key="3">
    <source>
        <dbReference type="EMBL" id="KAF6237114.1"/>
    </source>
</evidence>
<feature type="region of interest" description="Disordered" evidence="1">
    <location>
        <begin position="26"/>
        <end position="72"/>
    </location>
</feature>
<sequence length="202" mass="22166">MHMSWGFCIDSVLLFLSVLAQASVLPPGDQHSSPDKSQSPTIQPQHPSSQGSSKSHHVPLRSAGSMITRDDEESDDLRIRTIAIVTGSIPIAAAAQSLEMFYNAILFNALAPWCSQPPQQALVMTMGPLQLTMVVVFNSGVPRGIPWAFIRNFARNMLAMTALGFTGTYNMYYGTNHGSSVYPHPHTNNLVVEVRLRILWGM</sequence>
<dbReference type="EMBL" id="JACCJC010000015">
    <property type="protein sequence ID" value="KAF6237114.1"/>
    <property type="molecule type" value="Genomic_DNA"/>
</dbReference>
<evidence type="ECO:0000313" key="4">
    <source>
        <dbReference type="Proteomes" id="UP000578531"/>
    </source>
</evidence>
<gene>
    <name evidence="3" type="ORF">HO173_004582</name>
</gene>
<feature type="signal peptide" evidence="2">
    <location>
        <begin position="1"/>
        <end position="22"/>
    </location>
</feature>
<reference evidence="3 4" key="1">
    <citation type="journal article" date="2020" name="Genomics">
        <title>Complete, high-quality genomes from long-read metagenomic sequencing of two wolf lichen thalli reveals enigmatic genome architecture.</title>
        <authorList>
            <person name="McKenzie S.K."/>
            <person name="Walston R.F."/>
            <person name="Allen J.L."/>
        </authorList>
    </citation>
    <scope>NUCLEOTIDE SEQUENCE [LARGE SCALE GENOMIC DNA]</scope>
    <source>
        <strain evidence="3">WasteWater2</strain>
    </source>
</reference>
<dbReference type="AlphaFoldDB" id="A0A8H6FYB9"/>
<name>A0A8H6FYB9_9LECA</name>
<organism evidence="3 4">
    <name type="scientific">Letharia columbiana</name>
    <dbReference type="NCBI Taxonomy" id="112416"/>
    <lineage>
        <taxon>Eukaryota</taxon>
        <taxon>Fungi</taxon>
        <taxon>Dikarya</taxon>
        <taxon>Ascomycota</taxon>
        <taxon>Pezizomycotina</taxon>
        <taxon>Lecanoromycetes</taxon>
        <taxon>OSLEUM clade</taxon>
        <taxon>Lecanoromycetidae</taxon>
        <taxon>Lecanorales</taxon>
        <taxon>Lecanorineae</taxon>
        <taxon>Parmeliaceae</taxon>
        <taxon>Letharia</taxon>
    </lineage>
</organism>
<comment type="caution">
    <text evidence="3">The sequence shown here is derived from an EMBL/GenBank/DDBJ whole genome shotgun (WGS) entry which is preliminary data.</text>
</comment>